<evidence type="ECO:0000313" key="2">
    <source>
        <dbReference type="Proteomes" id="UP000325440"/>
    </source>
</evidence>
<dbReference type="PANTHER" id="PTHR45913:SF19">
    <property type="entry name" value="LOW QUALITY PROTEIN: ZINC FINGER BED DOMAIN-CONTAINING PROTEIN 5-LIKE"/>
    <property type="match status" value="1"/>
</dbReference>
<name>A0A5E4NER0_9HEMI</name>
<dbReference type="Proteomes" id="UP000325440">
    <property type="component" value="Unassembled WGS sequence"/>
</dbReference>
<sequence>MKPSFLKHHLESKHTNLLNKELEYFERLLEDLKNRKNNIKHFSGAEQNANALKAFCKVSHLIAKSGKNHTVCENLILPVAVDIFSCMLGEKISRRINDMACDTKEQLVRRIRVSPCFGIQLDENTNVAGLARLIVFLRGIFQDEVFEDLLFCKTLKTSTKGGDIFKLLDSFFSENHFEWKYCMSVCINGAKAMSGHITELVGFIKTVSAEYNKKNLPNFTELKTQMAQHLNALKIRIRECFPPSEKQYDWIRDPFDADAMDTNLTTFEKEQLLEVSCDPTMKNKYLSSGITLLDFWICIGKEQKELSSTAVKFLVGFSTTY</sequence>
<keyword evidence="2" id="KW-1185">Reference proteome</keyword>
<proteinExistence type="predicted"/>
<dbReference type="PANTHER" id="PTHR45913">
    <property type="entry name" value="EPM2A-INTERACTING PROTEIN 1"/>
    <property type="match status" value="1"/>
</dbReference>
<dbReference type="EMBL" id="CABPRJ010001942">
    <property type="protein sequence ID" value="VVC42245.1"/>
    <property type="molecule type" value="Genomic_DNA"/>
</dbReference>
<dbReference type="OrthoDB" id="6708435at2759"/>
<organism evidence="1 2">
    <name type="scientific">Cinara cedri</name>
    <dbReference type="NCBI Taxonomy" id="506608"/>
    <lineage>
        <taxon>Eukaryota</taxon>
        <taxon>Metazoa</taxon>
        <taxon>Ecdysozoa</taxon>
        <taxon>Arthropoda</taxon>
        <taxon>Hexapoda</taxon>
        <taxon>Insecta</taxon>
        <taxon>Pterygota</taxon>
        <taxon>Neoptera</taxon>
        <taxon>Paraneoptera</taxon>
        <taxon>Hemiptera</taxon>
        <taxon>Sternorrhyncha</taxon>
        <taxon>Aphidomorpha</taxon>
        <taxon>Aphidoidea</taxon>
        <taxon>Aphididae</taxon>
        <taxon>Lachninae</taxon>
        <taxon>Cinara</taxon>
    </lineage>
</organism>
<dbReference type="AlphaFoldDB" id="A0A5E4NER0"/>
<gene>
    <name evidence="1" type="ORF">CINCED_3A019062</name>
</gene>
<protein>
    <submittedName>
        <fullName evidence="1">Uncharacterized protein</fullName>
    </submittedName>
</protein>
<evidence type="ECO:0000313" key="1">
    <source>
        <dbReference type="EMBL" id="VVC42245.1"/>
    </source>
</evidence>
<reference evidence="1 2" key="1">
    <citation type="submission" date="2019-08" db="EMBL/GenBank/DDBJ databases">
        <authorList>
            <person name="Alioto T."/>
            <person name="Alioto T."/>
            <person name="Gomez Garrido J."/>
        </authorList>
    </citation>
    <scope>NUCLEOTIDE SEQUENCE [LARGE SCALE GENOMIC DNA]</scope>
</reference>
<accession>A0A5E4NER0</accession>